<evidence type="ECO:0000256" key="6">
    <source>
        <dbReference type="ARBA" id="ARBA00023310"/>
    </source>
</evidence>
<dbReference type="InterPro" id="IPR000711">
    <property type="entry name" value="ATPase_OSCP/dsu"/>
</dbReference>
<dbReference type="Pfam" id="PF00213">
    <property type="entry name" value="OSCP"/>
    <property type="match status" value="1"/>
</dbReference>
<dbReference type="AlphaFoldDB" id="A0A1F7RAR8"/>
<name>A0A1F7RAR8_9BACT</name>
<dbReference type="PRINTS" id="PR00125">
    <property type="entry name" value="ATPASEDELTA"/>
</dbReference>
<dbReference type="PANTHER" id="PTHR11910">
    <property type="entry name" value="ATP SYNTHASE DELTA CHAIN"/>
    <property type="match status" value="1"/>
</dbReference>
<comment type="similarity">
    <text evidence="7">Belongs to the ATPase delta chain family.</text>
</comment>
<comment type="subcellular location">
    <subcellularLocation>
        <location evidence="7">Cell membrane</location>
        <topology evidence="7">Peripheral membrane protein</topology>
    </subcellularLocation>
    <subcellularLocation>
        <location evidence="1">Membrane</location>
    </subcellularLocation>
</comment>
<evidence type="ECO:0000256" key="4">
    <source>
        <dbReference type="ARBA" id="ARBA00023065"/>
    </source>
</evidence>
<evidence type="ECO:0000313" key="8">
    <source>
        <dbReference type="EMBL" id="OGL38318.1"/>
    </source>
</evidence>
<dbReference type="Gene3D" id="1.10.520.20">
    <property type="entry name" value="N-terminal domain of the delta subunit of the F1F0-ATP synthase"/>
    <property type="match status" value="1"/>
</dbReference>
<reference evidence="8 9" key="1">
    <citation type="journal article" date="2016" name="Nat. Commun.">
        <title>Thousands of microbial genomes shed light on interconnected biogeochemical processes in an aquifer system.</title>
        <authorList>
            <person name="Anantharaman K."/>
            <person name="Brown C.T."/>
            <person name="Hug L.A."/>
            <person name="Sharon I."/>
            <person name="Castelle C.J."/>
            <person name="Probst A.J."/>
            <person name="Thomas B.C."/>
            <person name="Singh A."/>
            <person name="Wilkins M.J."/>
            <person name="Karaoz U."/>
            <person name="Brodie E.L."/>
            <person name="Williams K.H."/>
            <person name="Hubbard S.S."/>
            <person name="Banfield J.F."/>
        </authorList>
    </citation>
    <scope>NUCLEOTIDE SEQUENCE [LARGE SCALE GENOMIC DNA]</scope>
</reference>
<dbReference type="NCBIfam" id="TIGR01145">
    <property type="entry name" value="ATP_synt_delta"/>
    <property type="match status" value="1"/>
</dbReference>
<keyword evidence="5 7" id="KW-0472">Membrane</keyword>
<gene>
    <name evidence="7" type="primary">atpH</name>
    <name evidence="8" type="ORF">A2042_08680</name>
</gene>
<keyword evidence="6 7" id="KW-0066">ATP synthesis</keyword>
<keyword evidence="7" id="KW-0139">CF(1)</keyword>
<sequence length="181" mass="20813">MIKDIVARRYARALIASVEAKEMLDKIGEELKEISSVFKSSKELQNFFFNPAIPFTKKEIVLKEILKLYSFNPKLEKFIFLLLKNDWLKIIEVIYDQFMFYCDEYNNRVRAEITSAYELTDSEKKAIASKLSRYTGKDIVLKVAVDSRIIGGIIAKIGSLVIDGSIINYLQVIKNSLVEEV</sequence>
<evidence type="ECO:0000256" key="2">
    <source>
        <dbReference type="ARBA" id="ARBA00022448"/>
    </source>
</evidence>
<dbReference type="GO" id="GO:0045259">
    <property type="term" value="C:proton-transporting ATP synthase complex"/>
    <property type="evidence" value="ECO:0007669"/>
    <property type="project" value="UniProtKB-KW"/>
</dbReference>
<evidence type="ECO:0000256" key="5">
    <source>
        <dbReference type="ARBA" id="ARBA00023136"/>
    </source>
</evidence>
<dbReference type="GO" id="GO:0046933">
    <property type="term" value="F:proton-transporting ATP synthase activity, rotational mechanism"/>
    <property type="evidence" value="ECO:0007669"/>
    <property type="project" value="UniProtKB-UniRule"/>
</dbReference>
<keyword evidence="3 7" id="KW-0375">Hydrogen ion transport</keyword>
<dbReference type="SUPFAM" id="SSF47928">
    <property type="entry name" value="N-terminal domain of the delta subunit of the F1F0-ATP synthase"/>
    <property type="match status" value="1"/>
</dbReference>
<dbReference type="GO" id="GO:0005886">
    <property type="term" value="C:plasma membrane"/>
    <property type="evidence" value="ECO:0007669"/>
    <property type="project" value="UniProtKB-SubCell"/>
</dbReference>
<comment type="function">
    <text evidence="7">F(1)F(0) ATP synthase produces ATP from ADP in the presence of a proton or sodium gradient. F-type ATPases consist of two structural domains, F(1) containing the extramembraneous catalytic core and F(0) containing the membrane proton channel, linked together by a central stalk and a peripheral stalk. During catalysis, ATP synthesis in the catalytic domain of F(1) is coupled via a rotary mechanism of the central stalk subunits to proton translocation.</text>
</comment>
<comment type="function">
    <text evidence="7">This protein is part of the stalk that links CF(0) to CF(1). It either transmits conformational changes from CF(0) to CF(1) or is implicated in proton conduction.</text>
</comment>
<dbReference type="InterPro" id="IPR026015">
    <property type="entry name" value="ATP_synth_OSCP/delta_N_sf"/>
</dbReference>
<dbReference type="EMBL" id="MGDB01000150">
    <property type="protein sequence ID" value="OGL38318.1"/>
    <property type="molecule type" value="Genomic_DNA"/>
</dbReference>
<dbReference type="Proteomes" id="UP000178526">
    <property type="component" value="Unassembled WGS sequence"/>
</dbReference>
<organism evidence="8 9">
    <name type="scientific">Candidatus Schekmanbacteria bacterium GWA2_38_11</name>
    <dbReference type="NCBI Taxonomy" id="1817876"/>
    <lineage>
        <taxon>Bacteria</taxon>
        <taxon>Candidatus Schekmaniibacteriota</taxon>
    </lineage>
</organism>
<keyword evidence="2 7" id="KW-0813">Transport</keyword>
<evidence type="ECO:0000256" key="3">
    <source>
        <dbReference type="ARBA" id="ARBA00022781"/>
    </source>
</evidence>
<keyword evidence="4 7" id="KW-0406">Ion transport</keyword>
<evidence type="ECO:0000256" key="1">
    <source>
        <dbReference type="ARBA" id="ARBA00004370"/>
    </source>
</evidence>
<evidence type="ECO:0000256" key="7">
    <source>
        <dbReference type="HAMAP-Rule" id="MF_01416"/>
    </source>
</evidence>
<accession>A0A1F7RAR8</accession>
<protein>
    <recommendedName>
        <fullName evidence="7">ATP synthase subunit delta</fullName>
    </recommendedName>
    <alternativeName>
        <fullName evidence="7">ATP synthase F(1) sector subunit delta</fullName>
    </alternativeName>
    <alternativeName>
        <fullName evidence="7">F-type ATPase subunit delta</fullName>
        <shortName evidence="7">F-ATPase subunit delta</shortName>
    </alternativeName>
</protein>
<comment type="caution">
    <text evidence="8">The sequence shown here is derived from an EMBL/GenBank/DDBJ whole genome shotgun (WGS) entry which is preliminary data.</text>
</comment>
<keyword evidence="7" id="KW-1003">Cell membrane</keyword>
<evidence type="ECO:0000313" key="9">
    <source>
        <dbReference type="Proteomes" id="UP000178526"/>
    </source>
</evidence>
<proteinExistence type="inferred from homology"/>
<dbReference type="HAMAP" id="MF_01416">
    <property type="entry name" value="ATP_synth_delta_bact"/>
    <property type="match status" value="1"/>
</dbReference>